<dbReference type="EMBL" id="BGPR01000202">
    <property type="protein sequence ID" value="GBM04401.1"/>
    <property type="molecule type" value="Genomic_DNA"/>
</dbReference>
<evidence type="ECO:0000313" key="2">
    <source>
        <dbReference type="Proteomes" id="UP000499080"/>
    </source>
</evidence>
<reference evidence="1 2" key="1">
    <citation type="journal article" date="2019" name="Sci. Rep.">
        <title>Orb-weaving spider Araneus ventricosus genome elucidates the spidroin gene catalogue.</title>
        <authorList>
            <person name="Kono N."/>
            <person name="Nakamura H."/>
            <person name="Ohtoshi R."/>
            <person name="Moran D.A.P."/>
            <person name="Shinohara A."/>
            <person name="Yoshida Y."/>
            <person name="Fujiwara M."/>
            <person name="Mori M."/>
            <person name="Tomita M."/>
            <person name="Arakawa K."/>
        </authorList>
    </citation>
    <scope>NUCLEOTIDE SEQUENCE [LARGE SCALE GENOMIC DNA]</scope>
</reference>
<comment type="caution">
    <text evidence="1">The sequence shown here is derived from an EMBL/GenBank/DDBJ whole genome shotgun (WGS) entry which is preliminary data.</text>
</comment>
<gene>
    <name evidence="1" type="ORF">AVEN_35581_1</name>
</gene>
<evidence type="ECO:0000313" key="1">
    <source>
        <dbReference type="EMBL" id="GBM04401.1"/>
    </source>
</evidence>
<keyword evidence="2" id="KW-1185">Reference proteome</keyword>
<dbReference type="Gene3D" id="3.30.420.10">
    <property type="entry name" value="Ribonuclease H-like superfamily/Ribonuclease H"/>
    <property type="match status" value="1"/>
</dbReference>
<evidence type="ECO:0008006" key="3">
    <source>
        <dbReference type="Google" id="ProtNLM"/>
    </source>
</evidence>
<name>A0A4Y2CIY0_ARAVE</name>
<proteinExistence type="predicted"/>
<protein>
    <recommendedName>
        <fullName evidence="3">RNase H type-1 domain-containing protein</fullName>
    </recommendedName>
</protein>
<dbReference type="InterPro" id="IPR036397">
    <property type="entry name" value="RNaseH_sf"/>
</dbReference>
<accession>A0A4Y2CIY0</accession>
<dbReference type="Proteomes" id="UP000499080">
    <property type="component" value="Unassembled WGS sequence"/>
</dbReference>
<dbReference type="AlphaFoldDB" id="A0A4Y2CIY0"/>
<organism evidence="1 2">
    <name type="scientific">Araneus ventricosus</name>
    <name type="common">Orbweaver spider</name>
    <name type="synonym">Epeira ventricosa</name>
    <dbReference type="NCBI Taxonomy" id="182803"/>
    <lineage>
        <taxon>Eukaryota</taxon>
        <taxon>Metazoa</taxon>
        <taxon>Ecdysozoa</taxon>
        <taxon>Arthropoda</taxon>
        <taxon>Chelicerata</taxon>
        <taxon>Arachnida</taxon>
        <taxon>Araneae</taxon>
        <taxon>Araneomorphae</taxon>
        <taxon>Entelegynae</taxon>
        <taxon>Araneoidea</taxon>
        <taxon>Araneidae</taxon>
        <taxon>Araneus</taxon>
    </lineage>
</organism>
<dbReference type="GO" id="GO:0003676">
    <property type="term" value="F:nucleic acid binding"/>
    <property type="evidence" value="ECO:0007669"/>
    <property type="project" value="InterPro"/>
</dbReference>
<sequence>MVRSSWLINLQGKTQFLLLSNLRRGPSIYWGSQRVTRTKTLKYLRVHLDNKLNWAQHLVQQGAKALQHRQLVKLAGCTWRTQLYRAVTERTVAHGVSWGRYFTYRMITKLSQIQSSFLLNITGAYRTTPTAGITGIMPLDLKLEATAQFRQLTRLKKNLTIEGEEYNYETYEEKATGWSRHPEEFIDEERVNLEENLGAVGEINIFTDGSKMEQGVGTAFCVFGEQQELMAQWQERLSPKNSIFHAEIIAIQEAVKYAQNKSSAKQELKQQALANWQRHWDDGINGRSTYEIIKKVGLRKIITGRDSSSRLSQGISPSHPIFSKHPDNCCACGEHGTPFHYATKFRLTFSYHLRYPADQHIEAWMKSIPNHRLLTNKIIDLLNFITSQEDLLKLEQPEQLHSSLHCSSHYKAHVSHHALLRLVYMFVFLYVRICLCIN</sequence>
<dbReference type="OrthoDB" id="6781533at2759"/>